<comment type="caution">
    <text evidence="12">The sequence shown here is derived from an EMBL/GenBank/DDBJ whole genome shotgun (WGS) entry which is preliminary data.</text>
</comment>
<dbReference type="Proteomes" id="UP000617628">
    <property type="component" value="Unassembled WGS sequence"/>
</dbReference>
<evidence type="ECO:0000256" key="2">
    <source>
        <dbReference type="ARBA" id="ARBA00016337"/>
    </source>
</evidence>
<keyword evidence="6 10" id="KW-0274">FAD</keyword>
<dbReference type="EC" id="2.7.1.180" evidence="1 10"/>
<dbReference type="GO" id="GO:0016740">
    <property type="term" value="F:transferase activity"/>
    <property type="evidence" value="ECO:0007669"/>
    <property type="project" value="UniProtKB-UniRule"/>
</dbReference>
<proteinExistence type="inferred from homology"/>
<dbReference type="Gene3D" id="3.10.520.10">
    <property type="entry name" value="ApbE-like domains"/>
    <property type="match status" value="1"/>
</dbReference>
<dbReference type="PANTHER" id="PTHR30040:SF2">
    <property type="entry name" value="FAD:PROTEIN FMN TRANSFERASE"/>
    <property type="match status" value="1"/>
</dbReference>
<keyword evidence="5 10" id="KW-0479">Metal-binding</keyword>
<comment type="similarity">
    <text evidence="10">Belongs to the ApbE family.</text>
</comment>
<organism evidence="12 13">
    <name type="scientific">Pelagicoccus mobilis</name>
    <dbReference type="NCBI Taxonomy" id="415221"/>
    <lineage>
        <taxon>Bacteria</taxon>
        <taxon>Pseudomonadati</taxon>
        <taxon>Verrucomicrobiota</taxon>
        <taxon>Opitutia</taxon>
        <taxon>Puniceicoccales</taxon>
        <taxon>Pelagicoccaceae</taxon>
        <taxon>Pelagicoccus</taxon>
    </lineage>
</organism>
<dbReference type="PANTHER" id="PTHR30040">
    <property type="entry name" value="THIAMINE BIOSYNTHESIS LIPOPROTEIN APBE"/>
    <property type="match status" value="1"/>
</dbReference>
<evidence type="ECO:0000256" key="1">
    <source>
        <dbReference type="ARBA" id="ARBA00011955"/>
    </source>
</evidence>
<evidence type="ECO:0000313" key="12">
    <source>
        <dbReference type="EMBL" id="MBK1876283.1"/>
    </source>
</evidence>
<gene>
    <name evidence="12" type="ORF">JIN87_05350</name>
</gene>
<evidence type="ECO:0000256" key="9">
    <source>
        <dbReference type="ARBA" id="ARBA00048540"/>
    </source>
</evidence>
<evidence type="ECO:0000313" key="13">
    <source>
        <dbReference type="Proteomes" id="UP000617628"/>
    </source>
</evidence>
<comment type="catalytic activity">
    <reaction evidence="9 10">
        <text>L-threonyl-[protein] + FAD = FMN-L-threonyl-[protein] + AMP + H(+)</text>
        <dbReference type="Rhea" id="RHEA:36847"/>
        <dbReference type="Rhea" id="RHEA-COMP:11060"/>
        <dbReference type="Rhea" id="RHEA-COMP:11061"/>
        <dbReference type="ChEBI" id="CHEBI:15378"/>
        <dbReference type="ChEBI" id="CHEBI:30013"/>
        <dbReference type="ChEBI" id="CHEBI:57692"/>
        <dbReference type="ChEBI" id="CHEBI:74257"/>
        <dbReference type="ChEBI" id="CHEBI:456215"/>
        <dbReference type="EC" id="2.7.1.180"/>
    </reaction>
</comment>
<dbReference type="AlphaFoldDB" id="A0A934RTR9"/>
<evidence type="ECO:0000256" key="3">
    <source>
        <dbReference type="ARBA" id="ARBA00022630"/>
    </source>
</evidence>
<evidence type="ECO:0000256" key="8">
    <source>
        <dbReference type="ARBA" id="ARBA00031306"/>
    </source>
</evidence>
<accession>A0A934RTR9</accession>
<dbReference type="PIRSF" id="PIRSF006268">
    <property type="entry name" value="ApbE"/>
    <property type="match status" value="1"/>
</dbReference>
<dbReference type="SUPFAM" id="SSF143631">
    <property type="entry name" value="ApbE-like"/>
    <property type="match status" value="1"/>
</dbReference>
<dbReference type="InterPro" id="IPR024932">
    <property type="entry name" value="ApbE"/>
</dbReference>
<reference evidence="12" key="1">
    <citation type="submission" date="2021-01" db="EMBL/GenBank/DDBJ databases">
        <title>Modified the classification status of verrucomicrobia.</title>
        <authorList>
            <person name="Feng X."/>
        </authorList>
    </citation>
    <scope>NUCLEOTIDE SEQUENCE</scope>
    <source>
        <strain evidence="12">KCTC 13126</strain>
    </source>
</reference>
<dbReference type="EMBL" id="JAENIL010000007">
    <property type="protein sequence ID" value="MBK1876283.1"/>
    <property type="molecule type" value="Genomic_DNA"/>
</dbReference>
<sequence>MKPKVNRRRFVKIAAIQSLALVSGSSILRASKTPNLQSWSGILFGSEASIQIAHTDSRKANTLLQRCVTELQRLESIFTLYDHSSELSRLNQLGYLQSPSPEFLELLTTAVAYGEKTDGAFDVSIHPVVEALRTGASPSELEKARQLVGFRNIQASANSIRLLTSGAQLTLNGIAQGFITDKIAELLMNEGMADTLVQLGEKRALGQHPAGRPWNIGLADPFSPSEIADVIELSDRALASSGGYGTQFETSPGAHHLVNPKTGRSSHSFAAVHVLAPTATEADALSTALSACSPKHFEKIKGAFPDIRVITVPRA</sequence>
<evidence type="ECO:0000256" key="6">
    <source>
        <dbReference type="ARBA" id="ARBA00022827"/>
    </source>
</evidence>
<keyword evidence="3 10" id="KW-0285">Flavoprotein</keyword>
<evidence type="ECO:0000256" key="11">
    <source>
        <dbReference type="PIRSR" id="PIRSR006268-2"/>
    </source>
</evidence>
<name>A0A934RTR9_9BACT</name>
<dbReference type="InterPro" id="IPR003374">
    <property type="entry name" value="ApbE-like_sf"/>
</dbReference>
<dbReference type="Pfam" id="PF02424">
    <property type="entry name" value="ApbE"/>
    <property type="match status" value="1"/>
</dbReference>
<keyword evidence="13" id="KW-1185">Reference proteome</keyword>
<evidence type="ECO:0000256" key="4">
    <source>
        <dbReference type="ARBA" id="ARBA00022679"/>
    </source>
</evidence>
<keyword evidence="4 10" id="KW-0808">Transferase</keyword>
<dbReference type="RefSeq" id="WP_200354497.1">
    <property type="nucleotide sequence ID" value="NZ_JAENIL010000007.1"/>
</dbReference>
<feature type="binding site" evidence="11">
    <location>
        <position position="173"/>
    </location>
    <ligand>
        <name>Mg(2+)</name>
        <dbReference type="ChEBI" id="CHEBI:18420"/>
    </ligand>
</feature>
<evidence type="ECO:0000256" key="7">
    <source>
        <dbReference type="ARBA" id="ARBA00022842"/>
    </source>
</evidence>
<feature type="binding site" evidence="11">
    <location>
        <position position="283"/>
    </location>
    <ligand>
        <name>Mg(2+)</name>
        <dbReference type="ChEBI" id="CHEBI:18420"/>
    </ligand>
</feature>
<dbReference type="GO" id="GO:0046872">
    <property type="term" value="F:metal ion binding"/>
    <property type="evidence" value="ECO:0007669"/>
    <property type="project" value="UniProtKB-UniRule"/>
</dbReference>
<keyword evidence="7 10" id="KW-0460">Magnesium</keyword>
<feature type="binding site" evidence="11">
    <location>
        <position position="287"/>
    </location>
    <ligand>
        <name>Mg(2+)</name>
        <dbReference type="ChEBI" id="CHEBI:18420"/>
    </ligand>
</feature>
<evidence type="ECO:0000256" key="5">
    <source>
        <dbReference type="ARBA" id="ARBA00022723"/>
    </source>
</evidence>
<protein>
    <recommendedName>
        <fullName evidence="2 10">FAD:protein FMN transferase</fullName>
        <ecNumber evidence="1 10">2.7.1.180</ecNumber>
    </recommendedName>
    <alternativeName>
        <fullName evidence="8 10">Flavin transferase</fullName>
    </alternativeName>
</protein>
<comment type="cofactor">
    <cofactor evidence="11">
        <name>Mg(2+)</name>
        <dbReference type="ChEBI" id="CHEBI:18420"/>
    </cofactor>
    <cofactor evidence="11">
        <name>Mn(2+)</name>
        <dbReference type="ChEBI" id="CHEBI:29035"/>
    </cofactor>
    <text evidence="11">Magnesium. Can also use manganese.</text>
</comment>
<evidence type="ECO:0000256" key="10">
    <source>
        <dbReference type="PIRNR" id="PIRNR006268"/>
    </source>
</evidence>